<accession>A0A941IWB7</accession>
<dbReference type="GO" id="GO:0008422">
    <property type="term" value="F:beta-glucosidase activity"/>
    <property type="evidence" value="ECO:0007669"/>
    <property type="project" value="TreeGrafter"/>
</dbReference>
<dbReference type="Proteomes" id="UP000675781">
    <property type="component" value="Unassembled WGS sequence"/>
</dbReference>
<dbReference type="PANTHER" id="PTHR30620">
    <property type="entry name" value="PERIPLASMIC BETA-GLUCOSIDASE-RELATED"/>
    <property type="match status" value="1"/>
</dbReference>
<dbReference type="InterPro" id="IPR017853">
    <property type="entry name" value="GH"/>
</dbReference>
<dbReference type="InterPro" id="IPR051915">
    <property type="entry name" value="Cellulose_Degrad_GH3"/>
</dbReference>
<evidence type="ECO:0000256" key="1">
    <source>
        <dbReference type="ARBA" id="ARBA00022801"/>
    </source>
</evidence>
<dbReference type="Gene3D" id="3.20.20.300">
    <property type="entry name" value="Glycoside hydrolase, family 3, N-terminal domain"/>
    <property type="match status" value="1"/>
</dbReference>
<dbReference type="PRINTS" id="PR00133">
    <property type="entry name" value="GLHYDRLASE3"/>
</dbReference>
<evidence type="ECO:0000313" key="4">
    <source>
        <dbReference type="Proteomes" id="UP000675781"/>
    </source>
</evidence>
<evidence type="ECO:0000259" key="2">
    <source>
        <dbReference type="Pfam" id="PF00933"/>
    </source>
</evidence>
<dbReference type="Pfam" id="PF00933">
    <property type="entry name" value="Glyco_hydro_3"/>
    <property type="match status" value="1"/>
</dbReference>
<dbReference type="EMBL" id="JAGSOG010000358">
    <property type="protein sequence ID" value="MBR7838976.1"/>
    <property type="molecule type" value="Genomic_DNA"/>
</dbReference>
<dbReference type="GO" id="GO:0009251">
    <property type="term" value="P:glucan catabolic process"/>
    <property type="evidence" value="ECO:0007669"/>
    <property type="project" value="TreeGrafter"/>
</dbReference>
<keyword evidence="4" id="KW-1185">Reference proteome</keyword>
<gene>
    <name evidence="3" type="ORF">KDL01_37255</name>
</gene>
<reference evidence="3" key="1">
    <citation type="submission" date="2021-04" db="EMBL/GenBank/DDBJ databases">
        <title>Genome based classification of Actinospica acidithermotolerans sp. nov., an actinobacterium isolated from an Indonesian hot spring.</title>
        <authorList>
            <person name="Kusuma A.B."/>
            <person name="Putra K.E."/>
            <person name="Nafisah S."/>
            <person name="Loh J."/>
            <person name="Nouioui I."/>
            <person name="Goodfellow M."/>
        </authorList>
    </citation>
    <scope>NUCLEOTIDE SEQUENCE</scope>
    <source>
        <strain evidence="3">CSCA 57</strain>
    </source>
</reference>
<sequence>MTISDARPQTGLWKDTSLPADVRARHLLAAMTPSEKARQLGSTWPGHDTAGDVAPMQESFRHAETFEEAVVDGLGHLTRVFGTSPLAPEQGRARLAALQQKVVAANRFGIPAIAHEECLTGFTTWQATVFPTSLAWAATWDPALVREMAAAIGAGLAGVGVHQGLAPVLDVVRDYRW</sequence>
<organism evidence="3 4">
    <name type="scientific">Actinospica durhamensis</name>
    <dbReference type="NCBI Taxonomy" id="1508375"/>
    <lineage>
        <taxon>Bacteria</taxon>
        <taxon>Bacillati</taxon>
        <taxon>Actinomycetota</taxon>
        <taxon>Actinomycetes</taxon>
        <taxon>Catenulisporales</taxon>
        <taxon>Actinospicaceae</taxon>
        <taxon>Actinospica</taxon>
    </lineage>
</organism>
<name>A0A941IWB7_9ACTN</name>
<dbReference type="PANTHER" id="PTHR30620:SF123">
    <property type="entry name" value="BETA-XYLOSIDASE"/>
    <property type="match status" value="1"/>
</dbReference>
<proteinExistence type="predicted"/>
<dbReference type="InterPro" id="IPR036962">
    <property type="entry name" value="Glyco_hydro_3_N_sf"/>
</dbReference>
<dbReference type="InterPro" id="IPR001764">
    <property type="entry name" value="Glyco_hydro_3_N"/>
</dbReference>
<keyword evidence="1 3" id="KW-0378">Hydrolase</keyword>
<protein>
    <submittedName>
        <fullName evidence="3">Glycosyl hydrolase</fullName>
    </submittedName>
</protein>
<comment type="caution">
    <text evidence="3">The sequence shown here is derived from an EMBL/GenBank/DDBJ whole genome shotgun (WGS) entry which is preliminary data.</text>
</comment>
<dbReference type="SUPFAM" id="SSF51445">
    <property type="entry name" value="(Trans)glycosidases"/>
    <property type="match status" value="1"/>
</dbReference>
<feature type="non-terminal residue" evidence="3">
    <location>
        <position position="177"/>
    </location>
</feature>
<evidence type="ECO:0000313" key="3">
    <source>
        <dbReference type="EMBL" id="MBR7838976.1"/>
    </source>
</evidence>
<dbReference type="AlphaFoldDB" id="A0A941IWB7"/>
<feature type="domain" description="Glycoside hydrolase family 3 N-terminal" evidence="2">
    <location>
        <begin position="61"/>
        <end position="177"/>
    </location>
</feature>